<dbReference type="AlphaFoldDB" id="A0A319E680"/>
<dbReference type="GO" id="GO:0006351">
    <property type="term" value="P:DNA-templated transcription"/>
    <property type="evidence" value="ECO:0007669"/>
    <property type="project" value="InterPro"/>
</dbReference>
<dbReference type="Pfam" id="PF00172">
    <property type="entry name" value="Zn_clus"/>
    <property type="match status" value="1"/>
</dbReference>
<dbReference type="OrthoDB" id="424974at2759"/>
<dbReference type="Pfam" id="PF04082">
    <property type="entry name" value="Fungal_trans"/>
    <property type="match status" value="1"/>
</dbReference>
<dbReference type="InterPro" id="IPR001138">
    <property type="entry name" value="Zn2Cys6_DnaBD"/>
</dbReference>
<reference evidence="8 9" key="1">
    <citation type="submission" date="2018-02" db="EMBL/GenBank/DDBJ databases">
        <title>The genomes of Aspergillus section Nigri reveals drivers in fungal speciation.</title>
        <authorList>
            <consortium name="DOE Joint Genome Institute"/>
            <person name="Vesth T.C."/>
            <person name="Nybo J."/>
            <person name="Theobald S."/>
            <person name="Brandl J."/>
            <person name="Frisvad J.C."/>
            <person name="Nielsen K.F."/>
            <person name="Lyhne E.K."/>
            <person name="Kogle M.E."/>
            <person name="Kuo A."/>
            <person name="Riley R."/>
            <person name="Clum A."/>
            <person name="Nolan M."/>
            <person name="Lipzen A."/>
            <person name="Salamov A."/>
            <person name="Henrissat B."/>
            <person name="Wiebenga A."/>
            <person name="De vries R.P."/>
            <person name="Grigoriev I.V."/>
            <person name="Mortensen U.H."/>
            <person name="Andersen M.R."/>
            <person name="Baker S.E."/>
        </authorList>
    </citation>
    <scope>NUCLEOTIDE SEQUENCE [LARGE SCALE GENOMIC DNA]</scope>
    <source>
        <strain evidence="8 9">CBS 707.79</strain>
    </source>
</reference>
<dbReference type="GO" id="GO:0000978">
    <property type="term" value="F:RNA polymerase II cis-regulatory region sequence-specific DNA binding"/>
    <property type="evidence" value="ECO:0007669"/>
    <property type="project" value="TreeGrafter"/>
</dbReference>
<evidence type="ECO:0000256" key="1">
    <source>
        <dbReference type="ARBA" id="ARBA00022723"/>
    </source>
</evidence>
<dbReference type="PROSITE" id="PS50048">
    <property type="entry name" value="ZN2_CY6_FUNGAL_2"/>
    <property type="match status" value="1"/>
</dbReference>
<dbReference type="Proteomes" id="UP000247810">
    <property type="component" value="Unassembled WGS sequence"/>
</dbReference>
<keyword evidence="5" id="KW-0539">Nucleus</keyword>
<dbReference type="Gene3D" id="4.10.240.10">
    <property type="entry name" value="Zn(2)-C6 fungal-type DNA-binding domain"/>
    <property type="match status" value="1"/>
</dbReference>
<keyword evidence="2" id="KW-0805">Transcription regulation</keyword>
<dbReference type="EMBL" id="KZ825841">
    <property type="protein sequence ID" value="PYH96198.1"/>
    <property type="molecule type" value="Genomic_DNA"/>
</dbReference>
<dbReference type="PANTHER" id="PTHR47424">
    <property type="entry name" value="REGULATORY PROTEIN GAL4"/>
    <property type="match status" value="1"/>
</dbReference>
<dbReference type="SMART" id="SM00066">
    <property type="entry name" value="GAL4"/>
    <property type="match status" value="1"/>
</dbReference>
<dbReference type="SUPFAM" id="SSF57701">
    <property type="entry name" value="Zn2/Cys6 DNA-binding domain"/>
    <property type="match status" value="1"/>
</dbReference>
<dbReference type="InterPro" id="IPR051127">
    <property type="entry name" value="Fungal_SecMet_Regulators"/>
</dbReference>
<dbReference type="InterPro" id="IPR036864">
    <property type="entry name" value="Zn2-C6_fun-type_DNA-bd_sf"/>
</dbReference>
<sequence length="704" mass="78965">MESRRGTGPQTGRPRRRKIALACGPCRERKSRCDGSKPICGPCERRSYPISRCVYKSENAQTASNEEYIRALHHRIQELEETCLKANTALPGFSHQAGQAPSVSRSPLEASSLTLLTPANDQSPGQPHEGYPVYNRSNVTAMGAINPDDEGERPMLQSTDYFGGSSTASLMRLLAQDSDRSARPQRGQELGSGLSSWMQRNAEPPATFQVEDFLLPPRNLADHLLDCFWERVYCLYPFFNRPSFQDAYDNLWLSRDQPAKNLSELDIGLGNQNNSGSRSAVFACALNIIFALGCHFTDIGAEKREEVAHMFFLRSKHFIGLDLLEFRTVGVVQTLLVVALYLQSTPYPDRCWNAVGIACRLAQGLGLHEAQLYRSKDPLEQEIQRRTWHGCVIMDMIVSMTHGRPSMTSHLASIPLPLETTHTGSPSLLAFYNSTISLYQILDSILSDVYKAWRGRSNATQSTPSSTTASHGRLDVIMGLEQRLFEYESDIPSFLSWNHDDTPNTDPWRVRAFMRQRNVLHARYLYLHLLLYRPIFTQLCSDGLHARTPTNPTERNSSALPHSTLYSSMLSKCAAACVRAAIDLVSLVHDTYQSSTTDTWWYNGFYTSTAGMVLIMSYTCQPIFTELNKGAIDQTWDKCEQILQHMGPFSLSARNTLRFLQTAHSRILPAVSDPRPERGPRYGTPQVDSHGKRSELPSEAVLSP</sequence>
<name>A0A319E680_9EURO</name>
<dbReference type="InterPro" id="IPR007219">
    <property type="entry name" value="XnlR_reg_dom"/>
</dbReference>
<evidence type="ECO:0000256" key="5">
    <source>
        <dbReference type="ARBA" id="ARBA00023242"/>
    </source>
</evidence>
<accession>A0A319E680</accession>
<evidence type="ECO:0000313" key="8">
    <source>
        <dbReference type="EMBL" id="PYH96198.1"/>
    </source>
</evidence>
<evidence type="ECO:0000256" key="2">
    <source>
        <dbReference type="ARBA" id="ARBA00023015"/>
    </source>
</evidence>
<proteinExistence type="predicted"/>
<dbReference type="GO" id="GO:0005634">
    <property type="term" value="C:nucleus"/>
    <property type="evidence" value="ECO:0007669"/>
    <property type="project" value="TreeGrafter"/>
</dbReference>
<dbReference type="GO" id="GO:0008270">
    <property type="term" value="F:zinc ion binding"/>
    <property type="evidence" value="ECO:0007669"/>
    <property type="project" value="InterPro"/>
</dbReference>
<gene>
    <name evidence="8" type="ORF">BO71DRAFT_472464</name>
</gene>
<keyword evidence="1" id="KW-0479">Metal-binding</keyword>
<keyword evidence="9" id="KW-1185">Reference proteome</keyword>
<evidence type="ECO:0000256" key="3">
    <source>
        <dbReference type="ARBA" id="ARBA00023125"/>
    </source>
</evidence>
<evidence type="ECO:0000259" key="7">
    <source>
        <dbReference type="PROSITE" id="PS50048"/>
    </source>
</evidence>
<dbReference type="GO" id="GO:0000435">
    <property type="term" value="P:positive regulation of transcription from RNA polymerase II promoter by galactose"/>
    <property type="evidence" value="ECO:0007669"/>
    <property type="project" value="TreeGrafter"/>
</dbReference>
<dbReference type="CDD" id="cd12148">
    <property type="entry name" value="fungal_TF_MHR"/>
    <property type="match status" value="1"/>
</dbReference>
<keyword evidence="4" id="KW-0804">Transcription</keyword>
<dbReference type="GO" id="GO:0000981">
    <property type="term" value="F:DNA-binding transcription factor activity, RNA polymerase II-specific"/>
    <property type="evidence" value="ECO:0007669"/>
    <property type="project" value="InterPro"/>
</dbReference>
<feature type="region of interest" description="Disordered" evidence="6">
    <location>
        <begin position="670"/>
        <end position="704"/>
    </location>
</feature>
<keyword evidence="3" id="KW-0238">DNA-binding</keyword>
<dbReference type="PANTHER" id="PTHR47424:SF4">
    <property type="entry name" value="ZN(II)2CYS6 TRANSCRIPTION FACTOR (EUROFUNG)"/>
    <property type="match status" value="1"/>
</dbReference>
<feature type="domain" description="Zn(2)-C6 fungal-type" evidence="7">
    <location>
        <begin position="22"/>
        <end position="55"/>
    </location>
</feature>
<dbReference type="SMART" id="SM00906">
    <property type="entry name" value="Fungal_trans"/>
    <property type="match status" value="1"/>
</dbReference>
<evidence type="ECO:0000256" key="4">
    <source>
        <dbReference type="ARBA" id="ARBA00023163"/>
    </source>
</evidence>
<dbReference type="CDD" id="cd00067">
    <property type="entry name" value="GAL4"/>
    <property type="match status" value="1"/>
</dbReference>
<organism evidence="8 9">
    <name type="scientific">Aspergillus ellipticus CBS 707.79</name>
    <dbReference type="NCBI Taxonomy" id="1448320"/>
    <lineage>
        <taxon>Eukaryota</taxon>
        <taxon>Fungi</taxon>
        <taxon>Dikarya</taxon>
        <taxon>Ascomycota</taxon>
        <taxon>Pezizomycotina</taxon>
        <taxon>Eurotiomycetes</taxon>
        <taxon>Eurotiomycetidae</taxon>
        <taxon>Eurotiales</taxon>
        <taxon>Aspergillaceae</taxon>
        <taxon>Aspergillus</taxon>
        <taxon>Aspergillus subgen. Circumdati</taxon>
    </lineage>
</organism>
<evidence type="ECO:0000256" key="6">
    <source>
        <dbReference type="SAM" id="MobiDB-lite"/>
    </source>
</evidence>
<dbReference type="STRING" id="1448320.A0A319E680"/>
<evidence type="ECO:0000313" key="9">
    <source>
        <dbReference type="Proteomes" id="UP000247810"/>
    </source>
</evidence>
<protein>
    <recommendedName>
        <fullName evidence="7">Zn(2)-C6 fungal-type domain-containing protein</fullName>
    </recommendedName>
</protein>
<dbReference type="VEuPathDB" id="FungiDB:BO71DRAFT_472464"/>